<proteinExistence type="predicted"/>
<accession>A0A7J7FV02</accession>
<gene>
    <name evidence="1" type="ORF">HYC85_031739</name>
</gene>
<dbReference type="EMBL" id="JACBKZ010000015">
    <property type="protein sequence ID" value="KAF5930866.1"/>
    <property type="molecule type" value="Genomic_DNA"/>
</dbReference>
<dbReference type="Proteomes" id="UP000593564">
    <property type="component" value="Unassembled WGS sequence"/>
</dbReference>
<protein>
    <submittedName>
        <fullName evidence="1">Uncharacterized protein</fullName>
    </submittedName>
</protein>
<organism evidence="1 2">
    <name type="scientific">Camellia sinensis</name>
    <name type="common">Tea plant</name>
    <name type="synonym">Thea sinensis</name>
    <dbReference type="NCBI Taxonomy" id="4442"/>
    <lineage>
        <taxon>Eukaryota</taxon>
        <taxon>Viridiplantae</taxon>
        <taxon>Streptophyta</taxon>
        <taxon>Embryophyta</taxon>
        <taxon>Tracheophyta</taxon>
        <taxon>Spermatophyta</taxon>
        <taxon>Magnoliopsida</taxon>
        <taxon>eudicotyledons</taxon>
        <taxon>Gunneridae</taxon>
        <taxon>Pentapetalae</taxon>
        <taxon>asterids</taxon>
        <taxon>Ericales</taxon>
        <taxon>Theaceae</taxon>
        <taxon>Camellia</taxon>
    </lineage>
</organism>
<comment type="caution">
    <text evidence="1">The sequence shown here is derived from an EMBL/GenBank/DDBJ whole genome shotgun (WGS) entry which is preliminary data.</text>
</comment>
<reference evidence="1 2" key="2">
    <citation type="submission" date="2020-07" db="EMBL/GenBank/DDBJ databases">
        <title>Genome assembly of wild tea tree DASZ reveals pedigree and selection history of tea varieties.</title>
        <authorList>
            <person name="Zhang W."/>
        </authorList>
    </citation>
    <scope>NUCLEOTIDE SEQUENCE [LARGE SCALE GENOMIC DNA]</scope>
    <source>
        <strain evidence="2">cv. G240</strain>
        <tissue evidence="1">Leaf</tissue>
    </source>
</reference>
<evidence type="ECO:0000313" key="1">
    <source>
        <dbReference type="EMBL" id="KAF5930866.1"/>
    </source>
</evidence>
<sequence length="117" mass="13234">MVICCCKRWVTSYGCALLHGDADLCGAIPDGINLIIWRQNDVWKGAIGTSLNSNTINCLEILQFQLRIFLANREAVPSFLLEAANVFDLKIVKKNNTRNGRHRFHHEIIHHHSNGGR</sequence>
<dbReference type="AlphaFoldDB" id="A0A7J7FV02"/>
<evidence type="ECO:0000313" key="2">
    <source>
        <dbReference type="Proteomes" id="UP000593564"/>
    </source>
</evidence>
<reference evidence="2" key="1">
    <citation type="journal article" date="2020" name="Nat. Commun.">
        <title>Genome assembly of wild tea tree DASZ reveals pedigree and selection history of tea varieties.</title>
        <authorList>
            <person name="Zhang W."/>
            <person name="Zhang Y."/>
            <person name="Qiu H."/>
            <person name="Guo Y."/>
            <person name="Wan H."/>
            <person name="Zhang X."/>
            <person name="Scossa F."/>
            <person name="Alseekh S."/>
            <person name="Zhang Q."/>
            <person name="Wang P."/>
            <person name="Xu L."/>
            <person name="Schmidt M.H."/>
            <person name="Jia X."/>
            <person name="Li D."/>
            <person name="Zhu A."/>
            <person name="Guo F."/>
            <person name="Chen W."/>
            <person name="Ni D."/>
            <person name="Usadel B."/>
            <person name="Fernie A.R."/>
            <person name="Wen W."/>
        </authorList>
    </citation>
    <scope>NUCLEOTIDE SEQUENCE [LARGE SCALE GENOMIC DNA]</scope>
    <source>
        <strain evidence="2">cv. G240</strain>
    </source>
</reference>
<keyword evidence="2" id="KW-1185">Reference proteome</keyword>
<name>A0A7J7FV02_CAMSI</name>